<keyword evidence="4" id="KW-0804">Transcription</keyword>
<dbReference type="SUPFAM" id="SSF46785">
    <property type="entry name" value="Winged helix' DNA-binding domain"/>
    <property type="match status" value="1"/>
</dbReference>
<keyword evidence="2" id="KW-0805">Transcription regulation</keyword>
<dbReference type="Gene3D" id="1.10.10.10">
    <property type="entry name" value="Winged helix-like DNA-binding domain superfamily/Winged helix DNA-binding domain"/>
    <property type="match status" value="1"/>
</dbReference>
<dbReference type="GO" id="GO:0003700">
    <property type="term" value="F:DNA-binding transcription factor activity"/>
    <property type="evidence" value="ECO:0007669"/>
    <property type="project" value="InterPro"/>
</dbReference>
<proteinExistence type="inferred from homology"/>
<sequence length="94" mass="10682">MKFDERLFLDIDLNSLLTLLVVYREQGVTKAAGRLEVHQPAVSNTLAKLRCYFCDPLFTRHCRTLLPTPKATEIVKRLEPALLEIQKVLMAAAN</sequence>
<comment type="caution">
    <text evidence="6">The sequence shown here is derived from an EMBL/GenBank/DDBJ whole genome shotgun (WGS) entry which is preliminary data.</text>
</comment>
<dbReference type="EMBL" id="JAAAXX010000001">
    <property type="protein sequence ID" value="KAF2395088.1"/>
    <property type="molecule type" value="Genomic_DNA"/>
</dbReference>
<organism evidence="6 7">
    <name type="scientific">Pseudomonas frederiksbergensis</name>
    <dbReference type="NCBI Taxonomy" id="104087"/>
    <lineage>
        <taxon>Bacteria</taxon>
        <taxon>Pseudomonadati</taxon>
        <taxon>Pseudomonadota</taxon>
        <taxon>Gammaproteobacteria</taxon>
        <taxon>Pseudomonadales</taxon>
        <taxon>Pseudomonadaceae</taxon>
        <taxon>Pseudomonas</taxon>
    </lineage>
</organism>
<dbReference type="InterPro" id="IPR036390">
    <property type="entry name" value="WH_DNA-bd_sf"/>
</dbReference>
<evidence type="ECO:0000259" key="5">
    <source>
        <dbReference type="PROSITE" id="PS50931"/>
    </source>
</evidence>
<accession>A0A6L5C3B6</accession>
<dbReference type="PANTHER" id="PTHR30118">
    <property type="entry name" value="HTH-TYPE TRANSCRIPTIONAL REGULATOR LEUO-RELATED"/>
    <property type="match status" value="1"/>
</dbReference>
<evidence type="ECO:0000256" key="3">
    <source>
        <dbReference type="ARBA" id="ARBA00023125"/>
    </source>
</evidence>
<evidence type="ECO:0000256" key="2">
    <source>
        <dbReference type="ARBA" id="ARBA00023015"/>
    </source>
</evidence>
<dbReference type="PROSITE" id="PS50931">
    <property type="entry name" value="HTH_LYSR"/>
    <property type="match status" value="1"/>
</dbReference>
<protein>
    <submittedName>
        <fullName evidence="6">Nodulation protein D 2</fullName>
    </submittedName>
</protein>
<dbReference type="Pfam" id="PF00126">
    <property type="entry name" value="HTH_1"/>
    <property type="match status" value="1"/>
</dbReference>
<reference evidence="6 7" key="1">
    <citation type="submission" date="2019-12" db="EMBL/GenBank/DDBJ databases">
        <title>Endophytic bacteria associated with Panax ginseng seedlings.</title>
        <authorList>
            <person name="Park J.M."/>
            <person name="Shin R."/>
            <person name="Jo S.H."/>
        </authorList>
    </citation>
    <scope>NUCLEOTIDE SEQUENCE [LARGE SCALE GENOMIC DNA]</scope>
    <source>
        <strain evidence="6 7">PgKB32</strain>
    </source>
</reference>
<dbReference type="GO" id="GO:0003677">
    <property type="term" value="F:DNA binding"/>
    <property type="evidence" value="ECO:0007669"/>
    <property type="project" value="UniProtKB-KW"/>
</dbReference>
<dbReference type="PANTHER" id="PTHR30118:SF6">
    <property type="entry name" value="HTH-TYPE TRANSCRIPTIONAL REGULATOR LEUO"/>
    <property type="match status" value="1"/>
</dbReference>
<comment type="similarity">
    <text evidence="1">Belongs to the LysR transcriptional regulatory family.</text>
</comment>
<dbReference type="InterPro" id="IPR000847">
    <property type="entry name" value="LysR_HTH_N"/>
</dbReference>
<evidence type="ECO:0000313" key="6">
    <source>
        <dbReference type="EMBL" id="KAF2395088.1"/>
    </source>
</evidence>
<dbReference type="InterPro" id="IPR050389">
    <property type="entry name" value="LysR-type_TF"/>
</dbReference>
<evidence type="ECO:0000256" key="1">
    <source>
        <dbReference type="ARBA" id="ARBA00009437"/>
    </source>
</evidence>
<gene>
    <name evidence="6" type="ORF">FX983_03071</name>
</gene>
<name>A0A6L5C3B6_9PSED</name>
<feature type="domain" description="HTH lysR-type" evidence="5">
    <location>
        <begin position="11"/>
        <end position="68"/>
    </location>
</feature>
<dbReference type="Proteomes" id="UP000475265">
    <property type="component" value="Unassembled WGS sequence"/>
</dbReference>
<evidence type="ECO:0000256" key="4">
    <source>
        <dbReference type="ARBA" id="ARBA00023163"/>
    </source>
</evidence>
<dbReference type="AlphaFoldDB" id="A0A6L5C3B6"/>
<evidence type="ECO:0000313" key="7">
    <source>
        <dbReference type="Proteomes" id="UP000475265"/>
    </source>
</evidence>
<keyword evidence="3" id="KW-0238">DNA-binding</keyword>
<dbReference type="PRINTS" id="PR00039">
    <property type="entry name" value="HTHLYSR"/>
</dbReference>
<dbReference type="InterPro" id="IPR036388">
    <property type="entry name" value="WH-like_DNA-bd_sf"/>
</dbReference>